<evidence type="ECO:0000256" key="2">
    <source>
        <dbReference type="ARBA" id="ARBA00022692"/>
    </source>
</evidence>
<comment type="subcellular location">
    <subcellularLocation>
        <location evidence="1">Membrane</location>
        <topology evidence="1">Multi-pass membrane protein</topology>
    </subcellularLocation>
</comment>
<accession>A0ABW4ZGW0</accession>
<evidence type="ECO:0000256" key="4">
    <source>
        <dbReference type="ARBA" id="ARBA00023136"/>
    </source>
</evidence>
<feature type="transmembrane region" description="Helical" evidence="5">
    <location>
        <begin position="61"/>
        <end position="81"/>
    </location>
</feature>
<evidence type="ECO:0000259" key="6">
    <source>
        <dbReference type="Pfam" id="PF06271"/>
    </source>
</evidence>
<dbReference type="Proteomes" id="UP001597387">
    <property type="component" value="Unassembled WGS sequence"/>
</dbReference>
<dbReference type="PANTHER" id="PTHR38480:SF1">
    <property type="entry name" value="SLR0254 PROTEIN"/>
    <property type="match status" value="1"/>
</dbReference>
<dbReference type="PANTHER" id="PTHR38480">
    <property type="entry name" value="SLR0254 PROTEIN"/>
    <property type="match status" value="1"/>
</dbReference>
<feature type="domain" description="RDD" evidence="6">
    <location>
        <begin position="18"/>
        <end position="146"/>
    </location>
</feature>
<dbReference type="InterPro" id="IPR010432">
    <property type="entry name" value="RDD"/>
</dbReference>
<keyword evidence="3 5" id="KW-1133">Transmembrane helix</keyword>
<evidence type="ECO:0000313" key="7">
    <source>
        <dbReference type="EMBL" id="MFD2161278.1"/>
    </source>
</evidence>
<evidence type="ECO:0000256" key="1">
    <source>
        <dbReference type="ARBA" id="ARBA00004141"/>
    </source>
</evidence>
<keyword evidence="8" id="KW-1185">Reference proteome</keyword>
<sequence length="245" mass="27919">MHTIRITTPQNIDIDYEYAGLGERILARLIDLGVFFVLFLAAAASEGVFHQFDNLFKGFPIAMAFWLLLLAFYDLICEAFFNGQSVGKRIMKIKVISLDGSQPSFGQYLMRWLFRIVDFGITFQLGALVSVVLTEKNQRIGDLVAGTTLIRTHPRTNFNQVAFAPVDENYQPVFQEASQLRNSEIVLIHEVIENVRRSDNFPLLYQTAARLKQHLNIVAPYGMDDLAFLETLVKDYNYAAVREEV</sequence>
<evidence type="ECO:0000256" key="5">
    <source>
        <dbReference type="SAM" id="Phobius"/>
    </source>
</evidence>
<dbReference type="RefSeq" id="WP_255899744.1">
    <property type="nucleotide sequence ID" value="NZ_JAFMZO010000001.1"/>
</dbReference>
<evidence type="ECO:0000256" key="3">
    <source>
        <dbReference type="ARBA" id="ARBA00022989"/>
    </source>
</evidence>
<dbReference type="EMBL" id="JBHUHZ010000001">
    <property type="protein sequence ID" value="MFD2161278.1"/>
    <property type="molecule type" value="Genomic_DNA"/>
</dbReference>
<reference evidence="8" key="1">
    <citation type="journal article" date="2019" name="Int. J. Syst. Evol. Microbiol.">
        <title>The Global Catalogue of Microorganisms (GCM) 10K type strain sequencing project: providing services to taxonomists for standard genome sequencing and annotation.</title>
        <authorList>
            <consortium name="The Broad Institute Genomics Platform"/>
            <consortium name="The Broad Institute Genome Sequencing Center for Infectious Disease"/>
            <person name="Wu L."/>
            <person name="Ma J."/>
        </authorList>
    </citation>
    <scope>NUCLEOTIDE SEQUENCE [LARGE SCALE GENOMIC DNA]</scope>
    <source>
        <strain evidence="8">KCTC 42217</strain>
    </source>
</reference>
<gene>
    <name evidence="7" type="ORF">ACFSJU_02680</name>
</gene>
<keyword evidence="4 5" id="KW-0472">Membrane</keyword>
<keyword evidence="2 5" id="KW-0812">Transmembrane</keyword>
<organism evidence="7 8">
    <name type="scientific">Paradesertivirga mongoliensis</name>
    <dbReference type="NCBI Taxonomy" id="2100740"/>
    <lineage>
        <taxon>Bacteria</taxon>
        <taxon>Pseudomonadati</taxon>
        <taxon>Bacteroidota</taxon>
        <taxon>Sphingobacteriia</taxon>
        <taxon>Sphingobacteriales</taxon>
        <taxon>Sphingobacteriaceae</taxon>
        <taxon>Paradesertivirga</taxon>
    </lineage>
</organism>
<name>A0ABW4ZGW0_9SPHI</name>
<comment type="caution">
    <text evidence="7">The sequence shown here is derived from an EMBL/GenBank/DDBJ whole genome shotgun (WGS) entry which is preliminary data.</text>
</comment>
<feature type="transmembrane region" description="Helical" evidence="5">
    <location>
        <begin position="112"/>
        <end position="133"/>
    </location>
</feature>
<dbReference type="Pfam" id="PF06271">
    <property type="entry name" value="RDD"/>
    <property type="match status" value="1"/>
</dbReference>
<protein>
    <submittedName>
        <fullName evidence="7">RDD family protein</fullName>
    </submittedName>
</protein>
<feature type="transmembrane region" description="Helical" evidence="5">
    <location>
        <begin position="29"/>
        <end position="49"/>
    </location>
</feature>
<proteinExistence type="predicted"/>
<evidence type="ECO:0000313" key="8">
    <source>
        <dbReference type="Proteomes" id="UP001597387"/>
    </source>
</evidence>